<name>A0A0H2LWW1_VARPD</name>
<dbReference type="RefSeq" id="WP_047786116.1">
    <property type="nucleotide sequence ID" value="NZ_JZWI01000025.1"/>
</dbReference>
<evidence type="ECO:0000256" key="2">
    <source>
        <dbReference type="ARBA" id="ARBA00010219"/>
    </source>
</evidence>
<keyword evidence="12" id="KW-1185">Reference proteome</keyword>
<reference evidence="11 12" key="1">
    <citation type="submission" date="2015-03" db="EMBL/GenBank/DDBJ databases">
        <title>Genome sequence of Variovorax paradoxus TBEA6.</title>
        <authorList>
            <person name="Poehlein A."/>
            <person name="Schuldes J."/>
            <person name="Wuebbeler J.H."/>
            <person name="Hiessl S."/>
            <person name="Steinbuechel A."/>
            <person name="Daniel R."/>
        </authorList>
    </citation>
    <scope>NUCLEOTIDE SEQUENCE [LARGE SCALE GENOMIC DNA]</scope>
    <source>
        <strain evidence="11 12">TBEA6</strain>
    </source>
</reference>
<feature type="binding site" evidence="9">
    <location>
        <position position="46"/>
    </location>
    <ligand>
        <name>substrate</name>
    </ligand>
</feature>
<feature type="binding site" evidence="9">
    <location>
        <position position="173"/>
    </location>
    <ligand>
        <name>substrate</name>
    </ligand>
</feature>
<feature type="site" description="Could be important to modulate the pK values of the two catalytic cysteine residues" evidence="9">
    <location>
        <position position="175"/>
    </location>
</feature>
<feature type="active site" evidence="10">
    <location>
        <position position="78"/>
    </location>
</feature>
<dbReference type="GO" id="GO:0005829">
    <property type="term" value="C:cytosol"/>
    <property type="evidence" value="ECO:0007669"/>
    <property type="project" value="TreeGrafter"/>
</dbReference>
<evidence type="ECO:0000313" key="11">
    <source>
        <dbReference type="EMBL" id="KLN54216.1"/>
    </source>
</evidence>
<evidence type="ECO:0000256" key="1">
    <source>
        <dbReference type="ARBA" id="ARBA00005196"/>
    </source>
</evidence>
<feature type="binding site" evidence="9">
    <location>
        <position position="13"/>
    </location>
    <ligand>
        <name>substrate</name>
    </ligand>
</feature>
<dbReference type="GO" id="GO:0009089">
    <property type="term" value="P:lysine biosynthetic process via diaminopimelate"/>
    <property type="evidence" value="ECO:0007669"/>
    <property type="project" value="UniProtKB-UniRule"/>
</dbReference>
<comment type="similarity">
    <text evidence="2 9">Belongs to the diaminopimelate epimerase family.</text>
</comment>
<accession>A0A0H2LWW1</accession>
<dbReference type="UniPathway" id="UPA00034">
    <property type="reaction ID" value="UER00025"/>
</dbReference>
<keyword evidence="4 9" id="KW-0963">Cytoplasm</keyword>
<dbReference type="PATRIC" id="fig|34073.19.peg.4667"/>
<evidence type="ECO:0000256" key="10">
    <source>
        <dbReference type="PROSITE-ProRule" id="PRU10125"/>
    </source>
</evidence>
<gene>
    <name evidence="9 11" type="primary">dapF</name>
    <name evidence="11" type="ORF">VPARA_45650</name>
</gene>
<feature type="binding site" evidence="9">
    <location>
        <begin position="234"/>
        <end position="235"/>
    </location>
    <ligand>
        <name>substrate</name>
    </ligand>
</feature>
<feature type="active site" description="Proton donor" evidence="9">
    <location>
        <position position="78"/>
    </location>
</feature>
<dbReference type="PANTHER" id="PTHR31689:SF0">
    <property type="entry name" value="DIAMINOPIMELATE EPIMERASE"/>
    <property type="match status" value="1"/>
</dbReference>
<feature type="site" description="Could be important to modulate the pK values of the two catalytic cysteine residues" evidence="9">
    <location>
        <position position="224"/>
    </location>
</feature>
<dbReference type="FunFam" id="3.10.310.10:FF:000001">
    <property type="entry name" value="Diaminopimelate epimerase"/>
    <property type="match status" value="1"/>
</dbReference>
<evidence type="ECO:0000313" key="12">
    <source>
        <dbReference type="Proteomes" id="UP000035170"/>
    </source>
</evidence>
<keyword evidence="5 9" id="KW-0028">Amino-acid biosynthesis</keyword>
<comment type="pathway">
    <text evidence="1 9">Amino-acid biosynthesis; L-lysine biosynthesis via DAP pathway; DL-2,6-diaminopimelate from LL-2,6-diaminopimelate: step 1/1.</text>
</comment>
<sequence>MRIRFTKMQGAGNDFVVLDETRGMLGLTAAQYRFLADRHFGVGADQILTVRPPSQGAAEGVDFQYVIHNADGGEVEQCGNGARCFMRFVREHHLTDKDTVRVETLAGIIEPRMSEDGRVTVDMGPPIFEPARVPFDTAGLDPQPDGSWHTWHLALGTHADSAIVSLAVLSMGNPHAVQVVDNVDTAPVARQGPQIEHHPRFPQRVNAGFMQVVDRTHVKLRVFERGAGETLACGTGACAAVVAGIRLGLLERRVDVQTHGGVLTIGWEGEGHPVLMTGPATTVFEGDIEVPELP</sequence>
<dbReference type="Proteomes" id="UP000035170">
    <property type="component" value="Unassembled WGS sequence"/>
</dbReference>
<protein>
    <recommendedName>
        <fullName evidence="3 9">Diaminopimelate epimerase</fullName>
        <shortName evidence="9">DAP epimerase</shortName>
        <ecNumber evidence="3 9">5.1.1.7</ecNumber>
    </recommendedName>
    <alternativeName>
        <fullName evidence="9">PLP-independent amino acid racemase</fullName>
    </alternativeName>
</protein>
<dbReference type="Pfam" id="PF01678">
    <property type="entry name" value="DAP_epimerase"/>
    <property type="match status" value="2"/>
</dbReference>
<dbReference type="InterPro" id="IPR018510">
    <property type="entry name" value="DAP_epimerase_AS"/>
</dbReference>
<evidence type="ECO:0000256" key="3">
    <source>
        <dbReference type="ARBA" id="ARBA00013080"/>
    </source>
</evidence>
<comment type="subunit">
    <text evidence="9">Homodimer.</text>
</comment>
<dbReference type="NCBIfam" id="TIGR00652">
    <property type="entry name" value="DapF"/>
    <property type="match status" value="1"/>
</dbReference>
<dbReference type="EC" id="5.1.1.7" evidence="3 9"/>
<dbReference type="InterPro" id="IPR001653">
    <property type="entry name" value="DAP_epimerase_DapF"/>
</dbReference>
<evidence type="ECO:0000256" key="7">
    <source>
        <dbReference type="ARBA" id="ARBA00023235"/>
    </source>
</evidence>
<evidence type="ECO:0000256" key="4">
    <source>
        <dbReference type="ARBA" id="ARBA00022490"/>
    </source>
</evidence>
<comment type="catalytic activity">
    <reaction evidence="8 9">
        <text>(2S,6S)-2,6-diaminopimelate = meso-2,6-diaminopimelate</text>
        <dbReference type="Rhea" id="RHEA:15393"/>
        <dbReference type="ChEBI" id="CHEBI:57609"/>
        <dbReference type="ChEBI" id="CHEBI:57791"/>
        <dbReference type="EC" id="5.1.1.7"/>
    </reaction>
</comment>
<organism evidence="11 12">
    <name type="scientific">Variovorax paradoxus</name>
    <dbReference type="NCBI Taxonomy" id="34073"/>
    <lineage>
        <taxon>Bacteria</taxon>
        <taxon>Pseudomonadati</taxon>
        <taxon>Pseudomonadota</taxon>
        <taxon>Betaproteobacteria</taxon>
        <taxon>Burkholderiales</taxon>
        <taxon>Comamonadaceae</taxon>
        <taxon>Variovorax</taxon>
    </lineage>
</organism>
<comment type="function">
    <text evidence="9">Catalyzes the stereoinversion of LL-2,6-diaminopimelate (L,L-DAP) to meso-diaminopimelate (meso-DAP), a precursor of L-lysine and an essential component of the bacterial peptidoglycan.</text>
</comment>
<comment type="caution">
    <text evidence="11">The sequence shown here is derived from an EMBL/GenBank/DDBJ whole genome shotgun (WGS) entry which is preliminary data.</text>
</comment>
<dbReference type="HAMAP" id="MF_00197">
    <property type="entry name" value="DAP_epimerase"/>
    <property type="match status" value="1"/>
</dbReference>
<feature type="binding site" evidence="9">
    <location>
        <position position="206"/>
    </location>
    <ligand>
        <name>substrate</name>
    </ligand>
</feature>
<dbReference type="Gene3D" id="3.10.310.10">
    <property type="entry name" value="Diaminopimelate Epimerase, Chain A, domain 1"/>
    <property type="match status" value="2"/>
</dbReference>
<comment type="subcellular location">
    <subcellularLocation>
        <location evidence="9">Cytoplasm</location>
    </subcellularLocation>
</comment>
<proteinExistence type="inferred from homology"/>
<feature type="binding site" evidence="9">
    <location>
        <begin position="79"/>
        <end position="80"/>
    </location>
    <ligand>
        <name>substrate</name>
    </ligand>
</feature>
<dbReference type="AlphaFoldDB" id="A0A0H2LWW1"/>
<dbReference type="PROSITE" id="PS01326">
    <property type="entry name" value="DAP_EPIMERASE"/>
    <property type="match status" value="1"/>
</dbReference>
<feature type="active site" description="Proton acceptor" evidence="9">
    <location>
        <position position="233"/>
    </location>
</feature>
<evidence type="ECO:0000256" key="8">
    <source>
        <dbReference type="ARBA" id="ARBA00051712"/>
    </source>
</evidence>
<keyword evidence="6 9" id="KW-0457">Lysine biosynthesis</keyword>
<evidence type="ECO:0000256" key="6">
    <source>
        <dbReference type="ARBA" id="ARBA00023154"/>
    </source>
</evidence>
<feature type="binding site" evidence="9">
    <location>
        <begin position="224"/>
        <end position="225"/>
    </location>
    <ligand>
        <name>substrate</name>
    </ligand>
</feature>
<dbReference type="GO" id="GO:0008837">
    <property type="term" value="F:diaminopimelate epimerase activity"/>
    <property type="evidence" value="ECO:0007669"/>
    <property type="project" value="UniProtKB-UniRule"/>
</dbReference>
<dbReference type="PANTHER" id="PTHR31689">
    <property type="entry name" value="DIAMINOPIMELATE EPIMERASE, CHLOROPLASTIC"/>
    <property type="match status" value="1"/>
</dbReference>
<dbReference type="SUPFAM" id="SSF54506">
    <property type="entry name" value="Diaminopimelate epimerase-like"/>
    <property type="match status" value="2"/>
</dbReference>
<dbReference type="EMBL" id="JZWI01000025">
    <property type="protein sequence ID" value="KLN54216.1"/>
    <property type="molecule type" value="Genomic_DNA"/>
</dbReference>
<keyword evidence="7 9" id="KW-0413">Isomerase</keyword>
<evidence type="ECO:0000256" key="5">
    <source>
        <dbReference type="ARBA" id="ARBA00022605"/>
    </source>
</evidence>
<evidence type="ECO:0000256" key="9">
    <source>
        <dbReference type="HAMAP-Rule" id="MF_00197"/>
    </source>
</evidence>
<feature type="binding site" evidence="9">
    <location>
        <position position="69"/>
    </location>
    <ligand>
        <name>substrate</name>
    </ligand>
</feature>